<evidence type="ECO:0000313" key="3">
    <source>
        <dbReference type="Proteomes" id="UP001515683"/>
    </source>
</evidence>
<organism evidence="2 3">
    <name type="scientific">Candidatus Pantoea multigeneris</name>
    <dbReference type="NCBI Taxonomy" id="2608357"/>
    <lineage>
        <taxon>Bacteria</taxon>
        <taxon>Pseudomonadati</taxon>
        <taxon>Pseudomonadota</taxon>
        <taxon>Gammaproteobacteria</taxon>
        <taxon>Enterobacterales</taxon>
        <taxon>Erwiniaceae</taxon>
        <taxon>Pantoea</taxon>
    </lineage>
</organism>
<name>A0ABX0RA43_9GAMM</name>
<accession>A0ABX0RA43</accession>
<comment type="caution">
    <text evidence="2">The sequence shown here is derived from an EMBL/GenBank/DDBJ whole genome shotgun (WGS) entry which is preliminary data.</text>
</comment>
<evidence type="ECO:0000259" key="1">
    <source>
        <dbReference type="Pfam" id="PF20178"/>
    </source>
</evidence>
<proteinExistence type="predicted"/>
<dbReference type="InterPro" id="IPR046673">
    <property type="entry name" value="ToxA_N"/>
</dbReference>
<dbReference type="EMBL" id="VWXF01000004">
    <property type="protein sequence ID" value="NIF22238.1"/>
    <property type="molecule type" value="Genomic_DNA"/>
</dbReference>
<reference evidence="2 3" key="1">
    <citation type="journal article" date="2019" name="bioRxiv">
        <title>Bacteria contribute to plant secondary compound degradation in a generalist herbivore system.</title>
        <authorList>
            <person name="Francoeur C.B."/>
            <person name="Khadempour L."/>
            <person name="Moreira-Soto R.D."/>
            <person name="Gotting K."/>
            <person name="Book A.J."/>
            <person name="Pinto-Tomas A.A."/>
            <person name="Keefover-Ring K."/>
            <person name="Currie C.R."/>
        </authorList>
    </citation>
    <scope>NUCLEOTIDE SEQUENCE [LARGE SCALE GENOMIC DNA]</scope>
    <source>
        <strain evidence="2">Acro-835</strain>
    </source>
</reference>
<dbReference type="Pfam" id="PF20178">
    <property type="entry name" value="ToxA_N"/>
    <property type="match status" value="1"/>
</dbReference>
<feature type="domain" description="Dermonecrotic toxin N-terminal" evidence="1">
    <location>
        <begin position="79"/>
        <end position="350"/>
    </location>
</feature>
<dbReference type="RefSeq" id="WP_167014755.1">
    <property type="nucleotide sequence ID" value="NZ_VWXF01000004.1"/>
</dbReference>
<protein>
    <recommendedName>
        <fullName evidence="1">Dermonecrotic toxin N-terminal domain-containing protein</fullName>
    </recommendedName>
</protein>
<evidence type="ECO:0000313" key="2">
    <source>
        <dbReference type="EMBL" id="NIF22238.1"/>
    </source>
</evidence>
<keyword evidence="3" id="KW-1185">Reference proteome</keyword>
<sequence length="972" mass="106726">MPTIPSTAFSIVPLNSSLNHQPNAMPLMSNLNQVAHTINEVREKVGSIGIPTPRKQRVKDAKTFYALTTGIEQARLKTGLYQAAHDHAVKILTQLNKPNLNPDTIYLNRFSDSVSDSRSFTGWQHNNLPDSSYSLTEAVMRNFLPGEVDFGEISGMDLYSGIYHTGKNSTQGYNANNEVQLLPSAFMNKLEASDFSRAYKKTCTDFWQKYSNDSRVIAKAVFITAADNARNSGHLSEAGYRLATRAASPDLVLSNIKSDDAGHALSLKNLQTQNPLKGAVRPLDVYGYPSNLLIFSDPNQAQGRGKQVLYSPVTHQLHEFDSKNALCQWLVDQAKDGKKREALLQHWTLYNQQDGNTYAGVKKALEGIGTGDASWRPQTKPYKYLLTQDKPLKEDVFTHIAKQAQAAQASNADMLVTSNAQVQEAIYLGDLKAAESILLPLAMLGPELFAIPAAIDAGAETAIGLHGMTDNARASDRKQGFVTTLSGLIDGLFSAGSEVPVSRDMPELQGVDFANIDHDTIGDEFKIDDANDIELQQMSSPATPLNRNHKLDLTGAVNQADTTTRTANAGSIWTLPDGQNAFVKSSVAHLMKWTEVEGKLEMQYLGAPTAAEQRFFVEREVAATRQTALQALHENATPEAFIGTKKSAEGIEENFVATKALSNFRELGEILVDGTFVEDQLAVSKLNKQGKTALQGKIAELRQLQTQFDELKAKDPQWYTSQDDVLKQSIARMRELRTEVVNELLPARLQRQLLAHVMNDQVIGELDTVNTWGQNVGFAKSTTGKWQMVALDRGASYDVGFWGTAKDQDGFSTAKGQRPFILQSASEESYTRQSAKYSGPLPQLGTDLSNFPYPEDVATIAGAGQNEAIRKETLNMLAYQDMLLEGRGGADSAFNQNFEILSDPPTDRLKENGLMTKDEVIAADKLRRDARIVQAGGEDAVSQWAKEHPVDAGNIKQLANAKRSHMGLNRIA</sequence>
<gene>
    <name evidence="2" type="ORF">F3J40_11575</name>
</gene>
<dbReference type="Proteomes" id="UP001515683">
    <property type="component" value="Unassembled WGS sequence"/>
</dbReference>